<proteinExistence type="predicted"/>
<evidence type="ECO:0000256" key="1">
    <source>
        <dbReference type="SAM" id="MobiDB-lite"/>
    </source>
</evidence>
<accession>A0A2N5S912</accession>
<name>A0A2N5S912_9BASI</name>
<dbReference type="AlphaFoldDB" id="A0A2N5S912"/>
<protein>
    <submittedName>
        <fullName evidence="2">Uncharacterized protein</fullName>
    </submittedName>
</protein>
<dbReference type="EMBL" id="PGCI01000995">
    <property type="protein sequence ID" value="PLW09713.1"/>
    <property type="molecule type" value="Genomic_DNA"/>
</dbReference>
<reference evidence="2 3" key="1">
    <citation type="submission" date="2017-11" db="EMBL/GenBank/DDBJ databases">
        <title>De novo assembly and phasing of dikaryotic genomes from two isolates of Puccinia coronata f. sp. avenae, the causal agent of oat crown rust.</title>
        <authorList>
            <person name="Miller M.E."/>
            <person name="Zhang Y."/>
            <person name="Omidvar V."/>
            <person name="Sperschneider J."/>
            <person name="Schwessinger B."/>
            <person name="Raley C."/>
            <person name="Palmer J.M."/>
            <person name="Garnica D."/>
            <person name="Upadhyaya N."/>
            <person name="Rathjen J."/>
            <person name="Taylor J.M."/>
            <person name="Park R.F."/>
            <person name="Dodds P.N."/>
            <person name="Hirsch C.D."/>
            <person name="Kianian S.F."/>
            <person name="Figueroa M."/>
        </authorList>
    </citation>
    <scope>NUCLEOTIDE SEQUENCE [LARGE SCALE GENOMIC DNA]</scope>
    <source>
        <strain evidence="2">12SD80</strain>
    </source>
</reference>
<feature type="compositionally biased region" description="Basic residues" evidence="1">
    <location>
        <begin position="117"/>
        <end position="127"/>
    </location>
</feature>
<sequence length="230" mass="25855">MLHFGSQGDACLESGQVWTLLRYSLSLLKRCEVSRGFEANAGSPLNFSRAASSLYIHKAPASRLSEHPHRAPRYIQTKLLARRSTGPEIDDTRLRPNGGSRRRLIGRQTLGQTATHTHTHTPIRHTSHTADTYIDHPSSSARPSSILITDIAHLDSRSTFHILSYPIPPTNLKPGPATAIQLERKIRIVYIFTYNLWFRADRYRSHATFTPLSPLYPHETISGLDLRGCV</sequence>
<gene>
    <name evidence="2" type="ORF">PCASD_21848</name>
</gene>
<evidence type="ECO:0000313" key="2">
    <source>
        <dbReference type="EMBL" id="PLW09713.1"/>
    </source>
</evidence>
<evidence type="ECO:0000313" key="3">
    <source>
        <dbReference type="Proteomes" id="UP000235392"/>
    </source>
</evidence>
<feature type="region of interest" description="Disordered" evidence="1">
    <location>
        <begin position="113"/>
        <end position="140"/>
    </location>
</feature>
<comment type="caution">
    <text evidence="2">The sequence shown here is derived from an EMBL/GenBank/DDBJ whole genome shotgun (WGS) entry which is preliminary data.</text>
</comment>
<organism evidence="2 3">
    <name type="scientific">Puccinia coronata f. sp. avenae</name>
    <dbReference type="NCBI Taxonomy" id="200324"/>
    <lineage>
        <taxon>Eukaryota</taxon>
        <taxon>Fungi</taxon>
        <taxon>Dikarya</taxon>
        <taxon>Basidiomycota</taxon>
        <taxon>Pucciniomycotina</taxon>
        <taxon>Pucciniomycetes</taxon>
        <taxon>Pucciniales</taxon>
        <taxon>Pucciniaceae</taxon>
        <taxon>Puccinia</taxon>
    </lineage>
</organism>
<dbReference type="Proteomes" id="UP000235392">
    <property type="component" value="Unassembled WGS sequence"/>
</dbReference>